<sequence>MSICRTHMSTLATTRSICTAGMVSTSVKTTCLLTMFLSSTMFLRLTMSRNHTMKSLTKSLTMKFLTTRFLTTRFHTTRFHTMRSLPMSSLNPLFLMWNTAWSSTTSSDKHRGGNRPVTR</sequence>
<reference evidence="2 3" key="1">
    <citation type="submission" date="2019-04" db="EMBL/GenBank/DDBJ databases">
        <title>Friends and foes A comparative genomics study of 23 Aspergillus species from section Flavi.</title>
        <authorList>
            <consortium name="DOE Joint Genome Institute"/>
            <person name="Kjaerbolling I."/>
            <person name="Vesth T."/>
            <person name="Frisvad J.C."/>
            <person name="Nybo J.L."/>
            <person name="Theobald S."/>
            <person name="Kildgaard S."/>
            <person name="Isbrandt T."/>
            <person name="Kuo A."/>
            <person name="Sato A."/>
            <person name="Lyhne E.K."/>
            <person name="Kogle M.E."/>
            <person name="Wiebenga A."/>
            <person name="Kun R.S."/>
            <person name="Lubbers R.J."/>
            <person name="Makela M.R."/>
            <person name="Barry K."/>
            <person name="Chovatia M."/>
            <person name="Clum A."/>
            <person name="Daum C."/>
            <person name="Haridas S."/>
            <person name="He G."/>
            <person name="LaButti K."/>
            <person name="Lipzen A."/>
            <person name="Mondo S."/>
            <person name="Riley R."/>
            <person name="Salamov A."/>
            <person name="Simmons B.A."/>
            <person name="Magnuson J.K."/>
            <person name="Henrissat B."/>
            <person name="Mortensen U.H."/>
            <person name="Larsen T.O."/>
            <person name="Devries R.P."/>
            <person name="Grigoriev I.V."/>
            <person name="Machida M."/>
            <person name="Baker S.E."/>
            <person name="Andersen M.R."/>
        </authorList>
    </citation>
    <scope>NUCLEOTIDE SEQUENCE [LARGE SCALE GENOMIC DNA]</scope>
    <source>
        <strain evidence="2 3">IBT 18842</strain>
    </source>
</reference>
<keyword evidence="1" id="KW-0812">Transmembrane</keyword>
<feature type="transmembrane region" description="Helical" evidence="1">
    <location>
        <begin position="20"/>
        <end position="43"/>
    </location>
</feature>
<name>A0A5N6TRS7_ASPAV</name>
<keyword evidence="3" id="KW-1185">Reference proteome</keyword>
<dbReference type="Proteomes" id="UP000325780">
    <property type="component" value="Unassembled WGS sequence"/>
</dbReference>
<protein>
    <submittedName>
        <fullName evidence="2">Uncharacterized protein</fullName>
    </submittedName>
</protein>
<gene>
    <name evidence="2" type="ORF">BDV25DRAFT_157074</name>
</gene>
<accession>A0A5N6TRS7</accession>
<evidence type="ECO:0000256" key="1">
    <source>
        <dbReference type="SAM" id="Phobius"/>
    </source>
</evidence>
<evidence type="ECO:0000313" key="2">
    <source>
        <dbReference type="EMBL" id="KAE8149000.1"/>
    </source>
</evidence>
<keyword evidence="1" id="KW-0472">Membrane</keyword>
<organism evidence="2 3">
    <name type="scientific">Aspergillus avenaceus</name>
    <dbReference type="NCBI Taxonomy" id="36643"/>
    <lineage>
        <taxon>Eukaryota</taxon>
        <taxon>Fungi</taxon>
        <taxon>Dikarya</taxon>
        <taxon>Ascomycota</taxon>
        <taxon>Pezizomycotina</taxon>
        <taxon>Eurotiomycetes</taxon>
        <taxon>Eurotiomycetidae</taxon>
        <taxon>Eurotiales</taxon>
        <taxon>Aspergillaceae</taxon>
        <taxon>Aspergillus</taxon>
        <taxon>Aspergillus subgen. Circumdati</taxon>
    </lineage>
</organism>
<evidence type="ECO:0000313" key="3">
    <source>
        <dbReference type="Proteomes" id="UP000325780"/>
    </source>
</evidence>
<proteinExistence type="predicted"/>
<keyword evidence="1" id="KW-1133">Transmembrane helix</keyword>
<dbReference type="EMBL" id="ML742138">
    <property type="protein sequence ID" value="KAE8149000.1"/>
    <property type="molecule type" value="Genomic_DNA"/>
</dbReference>
<dbReference type="AlphaFoldDB" id="A0A5N6TRS7"/>